<organism evidence="1">
    <name type="scientific">marine sediment metagenome</name>
    <dbReference type="NCBI Taxonomy" id="412755"/>
    <lineage>
        <taxon>unclassified sequences</taxon>
        <taxon>metagenomes</taxon>
        <taxon>ecological metagenomes</taxon>
    </lineage>
</organism>
<dbReference type="EMBL" id="LAZR01030022">
    <property type="protein sequence ID" value="KKL57853.1"/>
    <property type="molecule type" value="Genomic_DNA"/>
</dbReference>
<sequence length="277" mass="30347">MGLVKRKKRTPEQIAATNAKRAATIAAKKMGTVSSFGTVPASVEGPVEMVDGGEPEMSVSSALVPAKAVTTEVKKEEPARLLPKKLQDRIEAMAGIQDDLSKEIAEFKSGEAYLEGDLPITLHGLSGPGFSPGQRSLNFIDEKCLDPLWHYRWSHKNMVDYHRADGYEPVNHVEFSRMVTARGGGHSFGKTAEEYVYSGDLILIRVSKDRHDILTANIVRKTKAKEGRAKNNVYAKGEKLGVDVYEGGDAMSPRMENLMRFLEKELGPGAREAFLGG</sequence>
<proteinExistence type="predicted"/>
<dbReference type="AlphaFoldDB" id="A0A0F9D826"/>
<comment type="caution">
    <text evidence="1">The sequence shown here is derived from an EMBL/GenBank/DDBJ whole genome shotgun (WGS) entry which is preliminary data.</text>
</comment>
<reference evidence="1" key="1">
    <citation type="journal article" date="2015" name="Nature">
        <title>Complex archaea that bridge the gap between prokaryotes and eukaryotes.</title>
        <authorList>
            <person name="Spang A."/>
            <person name="Saw J.H."/>
            <person name="Jorgensen S.L."/>
            <person name="Zaremba-Niedzwiedzka K."/>
            <person name="Martijn J."/>
            <person name="Lind A.E."/>
            <person name="van Eijk R."/>
            <person name="Schleper C."/>
            <person name="Guy L."/>
            <person name="Ettema T.J."/>
        </authorList>
    </citation>
    <scope>NUCLEOTIDE SEQUENCE</scope>
</reference>
<protein>
    <submittedName>
        <fullName evidence="1">Uncharacterized protein</fullName>
    </submittedName>
</protein>
<gene>
    <name evidence="1" type="ORF">LCGC14_2231260</name>
</gene>
<evidence type="ECO:0000313" key="1">
    <source>
        <dbReference type="EMBL" id="KKL57853.1"/>
    </source>
</evidence>
<name>A0A0F9D826_9ZZZZ</name>
<accession>A0A0F9D826</accession>